<dbReference type="Pfam" id="PF00034">
    <property type="entry name" value="Cytochrom_C"/>
    <property type="match status" value="1"/>
</dbReference>
<organism evidence="7 8">
    <name type="scientific">Paracoccus chinensis</name>
    <dbReference type="NCBI Taxonomy" id="525640"/>
    <lineage>
        <taxon>Bacteria</taxon>
        <taxon>Pseudomonadati</taxon>
        <taxon>Pseudomonadota</taxon>
        <taxon>Alphaproteobacteria</taxon>
        <taxon>Rhodobacterales</taxon>
        <taxon>Paracoccaceae</taxon>
        <taxon>Paracoccus</taxon>
    </lineage>
</organism>
<evidence type="ECO:0000256" key="2">
    <source>
        <dbReference type="ARBA" id="ARBA00022723"/>
    </source>
</evidence>
<gene>
    <name evidence="7" type="ORF">SAMN04487971_10210</name>
</gene>
<dbReference type="PANTHER" id="PTHR35008">
    <property type="entry name" value="BLL4482 PROTEIN-RELATED"/>
    <property type="match status" value="1"/>
</dbReference>
<keyword evidence="5" id="KW-0472">Membrane</keyword>
<reference evidence="8" key="1">
    <citation type="submission" date="2016-10" db="EMBL/GenBank/DDBJ databases">
        <authorList>
            <person name="Varghese N."/>
            <person name="Submissions S."/>
        </authorList>
    </citation>
    <scope>NUCLEOTIDE SEQUENCE [LARGE SCALE GENOMIC DNA]</scope>
    <source>
        <strain evidence="8">CGMCC 1.7655</strain>
    </source>
</reference>
<evidence type="ECO:0000313" key="8">
    <source>
        <dbReference type="Proteomes" id="UP000199555"/>
    </source>
</evidence>
<evidence type="ECO:0000256" key="5">
    <source>
        <dbReference type="SAM" id="Phobius"/>
    </source>
</evidence>
<keyword evidence="8" id="KW-1185">Reference proteome</keyword>
<feature type="domain" description="Cytochrome c" evidence="6">
    <location>
        <begin position="77"/>
        <end position="178"/>
    </location>
</feature>
<protein>
    <submittedName>
        <fullName evidence="7">Cytochrome C oxidase, cbb3-type, subunit III</fullName>
    </submittedName>
</protein>
<keyword evidence="2 4" id="KW-0479">Metal-binding</keyword>
<evidence type="ECO:0000256" key="4">
    <source>
        <dbReference type="PROSITE-ProRule" id="PRU00433"/>
    </source>
</evidence>
<keyword evidence="1 4" id="KW-0349">Heme</keyword>
<dbReference type="PROSITE" id="PS51007">
    <property type="entry name" value="CYTC"/>
    <property type="match status" value="1"/>
</dbReference>
<dbReference type="InterPro" id="IPR009056">
    <property type="entry name" value="Cyt_c-like_dom"/>
</dbReference>
<keyword evidence="3 4" id="KW-0408">Iron</keyword>
<evidence type="ECO:0000259" key="6">
    <source>
        <dbReference type="PROSITE" id="PS51007"/>
    </source>
</evidence>
<evidence type="ECO:0000256" key="1">
    <source>
        <dbReference type="ARBA" id="ARBA00022617"/>
    </source>
</evidence>
<dbReference type="GO" id="GO:0020037">
    <property type="term" value="F:heme binding"/>
    <property type="evidence" value="ECO:0007669"/>
    <property type="project" value="InterPro"/>
</dbReference>
<name>A0A1G9DDU8_9RHOB</name>
<dbReference type="PANTHER" id="PTHR35008:SF4">
    <property type="entry name" value="BLL4482 PROTEIN"/>
    <property type="match status" value="1"/>
</dbReference>
<dbReference type="SUPFAM" id="SSF46626">
    <property type="entry name" value="Cytochrome c"/>
    <property type="match status" value="1"/>
</dbReference>
<accession>A0A1G9DDU8</accession>
<evidence type="ECO:0000313" key="7">
    <source>
        <dbReference type="EMBL" id="SDK61987.1"/>
    </source>
</evidence>
<sequence>MRLPSAAADRLTLLPCYVRGTPPGAVSAKVDLRAKGRNLPAMSRSFPSALVLPATWLLAATLAGGTLRAGWAYAKRAELRHGAELYAIHCANCHGARLEGQPDWQLPGADGTFPAPPHDDSGHTWHHDDAMLTDYIRRGGQAVLDDMGVAMTSGMPAFGEILTEDDIAAILSFIKSNWPDDIRAIQARRNGG</sequence>
<dbReference type="Proteomes" id="UP000199555">
    <property type="component" value="Unassembled WGS sequence"/>
</dbReference>
<dbReference type="Gene3D" id="1.10.760.10">
    <property type="entry name" value="Cytochrome c-like domain"/>
    <property type="match status" value="1"/>
</dbReference>
<dbReference type="GO" id="GO:0046872">
    <property type="term" value="F:metal ion binding"/>
    <property type="evidence" value="ECO:0007669"/>
    <property type="project" value="UniProtKB-KW"/>
</dbReference>
<feature type="transmembrane region" description="Helical" evidence="5">
    <location>
        <begin position="50"/>
        <end position="71"/>
    </location>
</feature>
<keyword evidence="5" id="KW-1133">Transmembrane helix</keyword>
<dbReference type="InterPro" id="IPR036909">
    <property type="entry name" value="Cyt_c-like_dom_sf"/>
</dbReference>
<keyword evidence="5" id="KW-0812">Transmembrane</keyword>
<proteinExistence type="predicted"/>
<dbReference type="GO" id="GO:0009055">
    <property type="term" value="F:electron transfer activity"/>
    <property type="evidence" value="ECO:0007669"/>
    <property type="project" value="InterPro"/>
</dbReference>
<dbReference type="AlphaFoldDB" id="A0A1G9DDU8"/>
<dbReference type="InterPro" id="IPR051459">
    <property type="entry name" value="Cytochrome_c-type_DH"/>
</dbReference>
<evidence type="ECO:0000256" key="3">
    <source>
        <dbReference type="ARBA" id="ARBA00023004"/>
    </source>
</evidence>
<dbReference type="STRING" id="525640.SAMN04487971_10210"/>
<dbReference type="EMBL" id="FNGE01000002">
    <property type="protein sequence ID" value="SDK61987.1"/>
    <property type="molecule type" value="Genomic_DNA"/>
</dbReference>